<evidence type="ECO:0000313" key="2">
    <source>
        <dbReference type="EMBL" id="CAB3230816.1"/>
    </source>
</evidence>
<keyword evidence="3" id="KW-1185">Reference proteome</keyword>
<feature type="compositionally biased region" description="Polar residues" evidence="1">
    <location>
        <begin position="306"/>
        <end position="325"/>
    </location>
</feature>
<proteinExistence type="predicted"/>
<dbReference type="AlphaFoldDB" id="A0A8S0ZCY5"/>
<feature type="region of interest" description="Disordered" evidence="1">
    <location>
        <begin position="43"/>
        <end position="64"/>
    </location>
</feature>
<feature type="compositionally biased region" description="Polar residues" evidence="1">
    <location>
        <begin position="285"/>
        <end position="295"/>
    </location>
</feature>
<feature type="compositionally biased region" description="Polar residues" evidence="1">
    <location>
        <begin position="254"/>
        <end position="270"/>
    </location>
</feature>
<evidence type="ECO:0000313" key="3">
    <source>
        <dbReference type="Proteomes" id="UP000494106"/>
    </source>
</evidence>
<feature type="region of interest" description="Disordered" evidence="1">
    <location>
        <begin position="251"/>
        <end position="380"/>
    </location>
</feature>
<sequence length="665" mass="73957">MEQKEALERQNEDLQNVLKVCIETILQAKDTNASKLLNLQVRQVRRSPSPSPPRAASSNLDGSTSSILQDLKTDLNNLLSKYHGAKNNLTESDRILYDTLMASNIVPPPPHDATNSSCHSSSSAEAQDRLYYPHLVRSQIAPPQPHGIIAIRARSNSTEVQVNNLIREGNRGTTQGFDLFHPIYNRRKSNVDPIQEIREGPMHRSTPLPTNDACAQQNNNLLLQQISEIELDIKSAHSQFQNALETFVNKAKKSSNLTSPESELSVTTSEHSPKHYHTNFERSPETTTSIFNQAGPSRIAERNPVAQIQNTSTRTKANVLRNSGATRHRKSPAQQAGPSRIVEEYPVAQIQNTSTRTKANVLRNSGATRHRKSPTQQAGPLRIVEEYPVAQIQDTSTRTKANVLRNFDLIEDPKRTVQQAGLSRIVEENPVAQIRDTSTRTIADVLRNSSPIRDRKRPAQQAGPSQIVEENPVVQIQDTSTRTTADFLRNSGPRPDQEAEPSLQVVEKNALDQIHNALSKIKVNVLRNYGLTEGPKKTVQQTGRSHIGEENPIAQIQDTSTRTTDNVQRNYGLIPKWPVQQAGPSRIVERNNVAEICNTPTKITANVLTKSAQTRNIGDLQTQDTDMVAIGNGNAKVPKRVLDSIDWTLHTTATRQLLQAVFPRR</sequence>
<dbReference type="Proteomes" id="UP000494106">
    <property type="component" value="Unassembled WGS sequence"/>
</dbReference>
<dbReference type="OrthoDB" id="7401699at2759"/>
<feature type="compositionally biased region" description="Low complexity" evidence="1">
    <location>
        <begin position="43"/>
        <end position="58"/>
    </location>
</feature>
<comment type="caution">
    <text evidence="2">The sequence shown here is derived from an EMBL/GenBank/DDBJ whole genome shotgun (WGS) entry which is preliminary data.</text>
</comment>
<feature type="compositionally biased region" description="Polar residues" evidence="1">
    <location>
        <begin position="349"/>
        <end position="367"/>
    </location>
</feature>
<accession>A0A8S0ZCY5</accession>
<feature type="region of interest" description="Disordered" evidence="1">
    <location>
        <begin position="449"/>
        <end position="502"/>
    </location>
</feature>
<organism evidence="2 3">
    <name type="scientific">Arctia plantaginis</name>
    <name type="common">Wood tiger moth</name>
    <name type="synonym">Phalaena plantaginis</name>
    <dbReference type="NCBI Taxonomy" id="874455"/>
    <lineage>
        <taxon>Eukaryota</taxon>
        <taxon>Metazoa</taxon>
        <taxon>Ecdysozoa</taxon>
        <taxon>Arthropoda</taxon>
        <taxon>Hexapoda</taxon>
        <taxon>Insecta</taxon>
        <taxon>Pterygota</taxon>
        <taxon>Neoptera</taxon>
        <taxon>Endopterygota</taxon>
        <taxon>Lepidoptera</taxon>
        <taxon>Glossata</taxon>
        <taxon>Ditrysia</taxon>
        <taxon>Noctuoidea</taxon>
        <taxon>Erebidae</taxon>
        <taxon>Arctiinae</taxon>
        <taxon>Arctia</taxon>
    </lineage>
</organism>
<dbReference type="EMBL" id="CADEBC010000428">
    <property type="protein sequence ID" value="CAB3230816.1"/>
    <property type="molecule type" value="Genomic_DNA"/>
</dbReference>
<dbReference type="Gene3D" id="1.10.10.2590">
    <property type="entry name" value="BEN domain"/>
    <property type="match status" value="1"/>
</dbReference>
<protein>
    <submittedName>
        <fullName evidence="2">Uncharacterized protein</fullName>
    </submittedName>
</protein>
<gene>
    <name evidence="2" type="ORF">APLA_LOCUS4363</name>
</gene>
<evidence type="ECO:0000256" key="1">
    <source>
        <dbReference type="SAM" id="MobiDB-lite"/>
    </source>
</evidence>
<reference evidence="2 3" key="1">
    <citation type="submission" date="2020-04" db="EMBL/GenBank/DDBJ databases">
        <authorList>
            <person name="Wallbank WR R."/>
            <person name="Pardo Diaz C."/>
            <person name="Kozak K."/>
            <person name="Martin S."/>
            <person name="Jiggins C."/>
            <person name="Moest M."/>
            <person name="Warren A I."/>
            <person name="Byers J.R.P. K."/>
            <person name="Montejo-Kovacevich G."/>
            <person name="Yen C E."/>
        </authorList>
    </citation>
    <scope>NUCLEOTIDE SEQUENCE [LARGE SCALE GENOMIC DNA]</scope>
</reference>
<feature type="compositionally biased region" description="Polar residues" evidence="1">
    <location>
        <begin position="474"/>
        <end position="484"/>
    </location>
</feature>
<name>A0A8S0ZCY5_ARCPL</name>